<dbReference type="PROSITE" id="PS50058">
    <property type="entry name" value="G_PROTEIN_GAMMA"/>
    <property type="match status" value="1"/>
</dbReference>
<dbReference type="EMBL" id="JAIWYP010000002">
    <property type="protein sequence ID" value="KAH3867411.1"/>
    <property type="molecule type" value="Genomic_DNA"/>
</dbReference>
<dbReference type="EMBL" id="JAIWYP010000002">
    <property type="protein sequence ID" value="KAH3867489.1"/>
    <property type="molecule type" value="Genomic_DNA"/>
</dbReference>
<dbReference type="SMART" id="SM00224">
    <property type="entry name" value="GGL"/>
    <property type="match status" value="1"/>
</dbReference>
<keyword evidence="3" id="KW-1003">Cell membrane</keyword>
<proteinExistence type="inferred from homology"/>
<accession>A0A9D4M0K5</accession>
<protein>
    <recommendedName>
        <fullName evidence="7">G protein gamma domain-containing protein</fullName>
    </recommendedName>
</protein>
<comment type="subcellular location">
    <subcellularLocation>
        <location evidence="1">Cell membrane</location>
    </subcellularLocation>
</comment>
<evidence type="ECO:0000256" key="6">
    <source>
        <dbReference type="SAM" id="MobiDB-lite"/>
    </source>
</evidence>
<organism evidence="8 10">
    <name type="scientific">Dreissena polymorpha</name>
    <name type="common">Zebra mussel</name>
    <name type="synonym">Mytilus polymorpha</name>
    <dbReference type="NCBI Taxonomy" id="45954"/>
    <lineage>
        <taxon>Eukaryota</taxon>
        <taxon>Metazoa</taxon>
        <taxon>Spiralia</taxon>
        <taxon>Lophotrochozoa</taxon>
        <taxon>Mollusca</taxon>
        <taxon>Bivalvia</taxon>
        <taxon>Autobranchia</taxon>
        <taxon>Heteroconchia</taxon>
        <taxon>Euheterodonta</taxon>
        <taxon>Imparidentia</taxon>
        <taxon>Neoheterodontei</taxon>
        <taxon>Myida</taxon>
        <taxon>Dreissenoidea</taxon>
        <taxon>Dreissenidae</taxon>
        <taxon>Dreissena</taxon>
    </lineage>
</organism>
<dbReference type="GO" id="GO:0005834">
    <property type="term" value="C:heterotrimeric G-protein complex"/>
    <property type="evidence" value="ECO:0007669"/>
    <property type="project" value="InterPro"/>
</dbReference>
<evidence type="ECO:0000256" key="3">
    <source>
        <dbReference type="ARBA" id="ARBA00022475"/>
    </source>
</evidence>
<comment type="similarity">
    <text evidence="2">Belongs to the G protein gamma family.</text>
</comment>
<feature type="domain" description="G protein gamma" evidence="7">
    <location>
        <begin position="6"/>
        <end position="69"/>
    </location>
</feature>
<evidence type="ECO:0000256" key="4">
    <source>
        <dbReference type="ARBA" id="ARBA00023136"/>
    </source>
</evidence>
<dbReference type="InterPro" id="IPR015898">
    <property type="entry name" value="G-protein_gamma-like_dom"/>
</dbReference>
<keyword evidence="10" id="KW-1185">Reference proteome</keyword>
<dbReference type="Gene3D" id="4.10.260.10">
    <property type="entry name" value="Transducin (heterotrimeric G protein), gamma chain"/>
    <property type="match status" value="1"/>
</dbReference>
<dbReference type="InterPro" id="IPR036284">
    <property type="entry name" value="GGL_sf"/>
</dbReference>
<evidence type="ECO:0000256" key="5">
    <source>
        <dbReference type="ARBA" id="ARBA00023224"/>
    </source>
</evidence>
<dbReference type="SUPFAM" id="SSF48670">
    <property type="entry name" value="Transducin (heterotrimeric G protein), gamma chain"/>
    <property type="match status" value="1"/>
</dbReference>
<evidence type="ECO:0000256" key="2">
    <source>
        <dbReference type="ARBA" id="ARBA00007431"/>
    </source>
</evidence>
<dbReference type="PANTHER" id="PTHR13809">
    <property type="entry name" value="GUANINE NUCLEOTIDE-BINDING PROTEIN GAMMA SUBUNIT"/>
    <property type="match status" value="1"/>
</dbReference>
<comment type="caution">
    <text evidence="8">The sequence shown here is derived from an EMBL/GenBank/DDBJ whole genome shotgun (WGS) entry which is preliminary data.</text>
</comment>
<evidence type="ECO:0000313" key="9">
    <source>
        <dbReference type="EMBL" id="KAH3867489.1"/>
    </source>
</evidence>
<dbReference type="GO" id="GO:0031681">
    <property type="term" value="F:G-protein beta-subunit binding"/>
    <property type="evidence" value="ECO:0007669"/>
    <property type="project" value="InterPro"/>
</dbReference>
<dbReference type="GO" id="GO:0007186">
    <property type="term" value="P:G protein-coupled receptor signaling pathway"/>
    <property type="evidence" value="ECO:0007669"/>
    <property type="project" value="InterPro"/>
</dbReference>
<evidence type="ECO:0000313" key="8">
    <source>
        <dbReference type="EMBL" id="KAH3867411.1"/>
    </source>
</evidence>
<feature type="compositionally biased region" description="Basic and acidic residues" evidence="6">
    <location>
        <begin position="9"/>
        <end position="21"/>
    </location>
</feature>
<dbReference type="InterPro" id="IPR001770">
    <property type="entry name" value="G-protein_gamma"/>
</dbReference>
<evidence type="ECO:0000313" key="10">
    <source>
        <dbReference type="Proteomes" id="UP000828390"/>
    </source>
</evidence>
<gene>
    <name evidence="8" type="ORF">DPMN_030537</name>
    <name evidence="9" type="ORF">DPMN_030618</name>
</gene>
<reference evidence="8" key="2">
    <citation type="submission" date="2020-11" db="EMBL/GenBank/DDBJ databases">
        <authorList>
            <person name="McCartney M.A."/>
            <person name="Auch B."/>
            <person name="Kono T."/>
            <person name="Mallez S."/>
            <person name="Becker A."/>
            <person name="Gohl D.M."/>
            <person name="Silverstein K.A.T."/>
            <person name="Koren S."/>
            <person name="Bechman K.B."/>
            <person name="Herman A."/>
            <person name="Abrahante J.E."/>
            <person name="Garbe J."/>
        </authorList>
    </citation>
    <scope>NUCLEOTIDE SEQUENCE</scope>
    <source>
        <strain evidence="8">Duluth1</strain>
        <tissue evidence="8">Whole animal</tissue>
    </source>
</reference>
<keyword evidence="4" id="KW-0472">Membrane</keyword>
<keyword evidence="5" id="KW-0807">Transducer</keyword>
<dbReference type="SMART" id="SM01224">
    <property type="entry name" value="G_gamma"/>
    <property type="match status" value="1"/>
</dbReference>
<dbReference type="AlphaFoldDB" id="A0A9D4M0K5"/>
<evidence type="ECO:0000256" key="1">
    <source>
        <dbReference type="ARBA" id="ARBA00004236"/>
    </source>
</evidence>
<name>A0A9D4M0K5_DREPO</name>
<feature type="region of interest" description="Disordered" evidence="6">
    <location>
        <begin position="1"/>
        <end position="21"/>
    </location>
</feature>
<dbReference type="Pfam" id="PF00631">
    <property type="entry name" value="G-gamma"/>
    <property type="match status" value="1"/>
</dbReference>
<dbReference type="Proteomes" id="UP000828390">
    <property type="component" value="Unassembled WGS sequence"/>
</dbReference>
<sequence>MPFTQKSEQVIKKKNERDALDRHYRMNRQKVSVTLKDMINFCRQHQMEDPLIFPVRENPFKEKKTCQIL</sequence>
<reference evidence="8" key="1">
    <citation type="journal article" date="2019" name="bioRxiv">
        <title>The Genome of the Zebra Mussel, Dreissena polymorpha: A Resource for Invasive Species Research.</title>
        <authorList>
            <person name="McCartney M.A."/>
            <person name="Auch B."/>
            <person name="Kono T."/>
            <person name="Mallez S."/>
            <person name="Zhang Y."/>
            <person name="Obille A."/>
            <person name="Becker A."/>
            <person name="Abrahante J.E."/>
            <person name="Garbe J."/>
            <person name="Badalamenti J.P."/>
            <person name="Herman A."/>
            <person name="Mangelson H."/>
            <person name="Liachko I."/>
            <person name="Sullivan S."/>
            <person name="Sone E.D."/>
            <person name="Koren S."/>
            <person name="Silverstein K.A.T."/>
            <person name="Beckman K.B."/>
            <person name="Gohl D.M."/>
        </authorList>
    </citation>
    <scope>NUCLEOTIDE SEQUENCE</scope>
    <source>
        <strain evidence="8">Duluth1</strain>
        <tissue evidence="8">Whole animal</tissue>
    </source>
</reference>
<evidence type="ECO:0000259" key="7">
    <source>
        <dbReference type="PROSITE" id="PS50058"/>
    </source>
</evidence>